<dbReference type="GO" id="GO:0003676">
    <property type="term" value="F:nucleic acid binding"/>
    <property type="evidence" value="ECO:0007669"/>
    <property type="project" value="InterPro"/>
</dbReference>
<gene>
    <name evidence="4" type="ORF">Slati_0380600</name>
</gene>
<protein>
    <recommendedName>
        <fullName evidence="3">CCHC-type domain-containing protein</fullName>
    </recommendedName>
</protein>
<dbReference type="PANTHER" id="PTHR47592:SF6">
    <property type="entry name" value="PBF68 PROTEIN"/>
    <property type="match status" value="1"/>
</dbReference>
<feature type="region of interest" description="Disordered" evidence="2">
    <location>
        <begin position="43"/>
        <end position="71"/>
    </location>
</feature>
<dbReference type="SUPFAM" id="SSF57756">
    <property type="entry name" value="Retrovirus zinc finger-like domains"/>
    <property type="match status" value="1"/>
</dbReference>
<organism evidence="4">
    <name type="scientific">Sesamum latifolium</name>
    <dbReference type="NCBI Taxonomy" id="2727402"/>
    <lineage>
        <taxon>Eukaryota</taxon>
        <taxon>Viridiplantae</taxon>
        <taxon>Streptophyta</taxon>
        <taxon>Embryophyta</taxon>
        <taxon>Tracheophyta</taxon>
        <taxon>Spermatophyta</taxon>
        <taxon>Magnoliopsida</taxon>
        <taxon>eudicotyledons</taxon>
        <taxon>Gunneridae</taxon>
        <taxon>Pentapetalae</taxon>
        <taxon>asterids</taxon>
        <taxon>lamiids</taxon>
        <taxon>Lamiales</taxon>
        <taxon>Pedaliaceae</taxon>
        <taxon>Sesamum</taxon>
    </lineage>
</organism>
<keyword evidence="1" id="KW-0863">Zinc-finger</keyword>
<dbReference type="Pfam" id="PF00098">
    <property type="entry name" value="zf-CCHC"/>
    <property type="match status" value="1"/>
</dbReference>
<dbReference type="Gene3D" id="4.10.60.10">
    <property type="entry name" value="Zinc finger, CCHC-type"/>
    <property type="match status" value="1"/>
</dbReference>
<keyword evidence="1" id="KW-0479">Metal-binding</keyword>
<keyword evidence="1" id="KW-0862">Zinc</keyword>
<comment type="caution">
    <text evidence="4">The sequence shown here is derived from an EMBL/GenBank/DDBJ whole genome shotgun (WGS) entry which is preliminary data.</text>
</comment>
<sequence length="501" mass="56640">MIHSASHGLRLIRNFFFPPPGYVRRKDAAHSLDNLNCRSEAVAKQNESDMTNSLTESAADERQTEAGISNSSFASEAEMAIAVADSAAVKSQAQAGISNLTTIVHSPVERKQTEADTSWSVTAPSLQEHILAERKQGADTSGSIAISTSQEQIPAERKQTEADVSTSVRAFPTQGRLHDSVSAVCPERLVPAERKQMEADVSTSLPAFPKQRHLHRTLNAVRSERVIPIQTARLDGRNYNLWRHQMEFFLNQLDIGYVLAKPCPSISLNQETSLDEKVKEKAAVQRWIDDDYMCRHNILNSLCDNLFQLYSQKSCSAGELWEELKLVYGEDLGTTRSQINKYIHFQMVDGVSIIEQAQELHRIANSIMASGTWIDENFHVSTIVSKLPPSWKEFRVRLMHEEFLPFNMLMHRLQVEEDSRNCFKRETNYKKGLITEPKLDYRLGMRRKENKRVCYSCGKEGHIIKNCPDRKFEAGDKSNEKENGVLSPNTDNRVADTANTK</sequence>
<dbReference type="PROSITE" id="PS50158">
    <property type="entry name" value="ZF_CCHC"/>
    <property type="match status" value="1"/>
</dbReference>
<reference evidence="4" key="2">
    <citation type="journal article" date="2024" name="Plant">
        <title>Genomic evolution and insights into agronomic trait innovations of Sesamum species.</title>
        <authorList>
            <person name="Miao H."/>
            <person name="Wang L."/>
            <person name="Qu L."/>
            <person name="Liu H."/>
            <person name="Sun Y."/>
            <person name="Le M."/>
            <person name="Wang Q."/>
            <person name="Wei S."/>
            <person name="Zheng Y."/>
            <person name="Lin W."/>
            <person name="Duan Y."/>
            <person name="Cao H."/>
            <person name="Xiong S."/>
            <person name="Wang X."/>
            <person name="Wei L."/>
            <person name="Li C."/>
            <person name="Ma Q."/>
            <person name="Ju M."/>
            <person name="Zhao R."/>
            <person name="Li G."/>
            <person name="Mu C."/>
            <person name="Tian Q."/>
            <person name="Mei H."/>
            <person name="Zhang T."/>
            <person name="Gao T."/>
            <person name="Zhang H."/>
        </authorList>
    </citation>
    <scope>NUCLEOTIDE SEQUENCE</scope>
    <source>
        <strain evidence="4">KEN1</strain>
    </source>
</reference>
<reference evidence="4" key="1">
    <citation type="submission" date="2020-06" db="EMBL/GenBank/DDBJ databases">
        <authorList>
            <person name="Li T."/>
            <person name="Hu X."/>
            <person name="Zhang T."/>
            <person name="Song X."/>
            <person name="Zhang H."/>
            <person name="Dai N."/>
            <person name="Sheng W."/>
            <person name="Hou X."/>
            <person name="Wei L."/>
        </authorList>
    </citation>
    <scope>NUCLEOTIDE SEQUENCE</scope>
    <source>
        <strain evidence="4">KEN1</strain>
        <tissue evidence="4">Leaf</tissue>
    </source>
</reference>
<dbReference type="GO" id="GO:0008270">
    <property type="term" value="F:zinc ion binding"/>
    <property type="evidence" value="ECO:0007669"/>
    <property type="project" value="UniProtKB-KW"/>
</dbReference>
<evidence type="ECO:0000259" key="3">
    <source>
        <dbReference type="PROSITE" id="PS50158"/>
    </source>
</evidence>
<name>A0AAW2YGJ1_9LAMI</name>
<feature type="domain" description="CCHC-type" evidence="3">
    <location>
        <begin position="454"/>
        <end position="469"/>
    </location>
</feature>
<proteinExistence type="predicted"/>
<dbReference type="PANTHER" id="PTHR47592">
    <property type="entry name" value="PBF68 PROTEIN"/>
    <property type="match status" value="1"/>
</dbReference>
<evidence type="ECO:0000256" key="2">
    <source>
        <dbReference type="SAM" id="MobiDB-lite"/>
    </source>
</evidence>
<accession>A0AAW2YGJ1</accession>
<dbReference type="SMART" id="SM00343">
    <property type="entry name" value="ZnF_C2HC"/>
    <property type="match status" value="1"/>
</dbReference>
<evidence type="ECO:0000313" key="4">
    <source>
        <dbReference type="EMBL" id="KAL0464930.1"/>
    </source>
</evidence>
<dbReference type="AlphaFoldDB" id="A0AAW2YGJ1"/>
<feature type="region of interest" description="Disordered" evidence="2">
    <location>
        <begin position="469"/>
        <end position="501"/>
    </location>
</feature>
<dbReference type="EMBL" id="JACGWN010000001">
    <property type="protein sequence ID" value="KAL0464930.1"/>
    <property type="molecule type" value="Genomic_DNA"/>
</dbReference>
<evidence type="ECO:0000256" key="1">
    <source>
        <dbReference type="PROSITE-ProRule" id="PRU00047"/>
    </source>
</evidence>
<feature type="compositionally biased region" description="Basic and acidic residues" evidence="2">
    <location>
        <begin position="469"/>
        <end position="483"/>
    </location>
</feature>
<dbReference type="Pfam" id="PF14223">
    <property type="entry name" value="Retrotran_gag_2"/>
    <property type="match status" value="1"/>
</dbReference>
<dbReference type="InterPro" id="IPR036875">
    <property type="entry name" value="Znf_CCHC_sf"/>
</dbReference>
<feature type="compositionally biased region" description="Polar residues" evidence="2">
    <location>
        <begin position="486"/>
        <end position="501"/>
    </location>
</feature>
<dbReference type="InterPro" id="IPR001878">
    <property type="entry name" value="Znf_CCHC"/>
</dbReference>